<name>A0A841MZ01_9BACT</name>
<dbReference type="RefSeq" id="WP_184496456.1">
    <property type="nucleotide sequence ID" value="NZ_JACIJO010000003.1"/>
</dbReference>
<dbReference type="AlphaFoldDB" id="A0A841MZ01"/>
<dbReference type="PROSITE" id="PS51257">
    <property type="entry name" value="PROKAR_LIPOPROTEIN"/>
    <property type="match status" value="1"/>
</dbReference>
<feature type="domain" description="DUF4136" evidence="1">
    <location>
        <begin position="35"/>
        <end position="212"/>
    </location>
</feature>
<dbReference type="Proteomes" id="UP000588604">
    <property type="component" value="Unassembled WGS sequence"/>
</dbReference>
<organism evidence="2 3">
    <name type="scientific">Algoriphagus iocasae</name>
    <dbReference type="NCBI Taxonomy" id="1836499"/>
    <lineage>
        <taxon>Bacteria</taxon>
        <taxon>Pseudomonadati</taxon>
        <taxon>Bacteroidota</taxon>
        <taxon>Cytophagia</taxon>
        <taxon>Cytophagales</taxon>
        <taxon>Cyclobacteriaceae</taxon>
        <taxon>Algoriphagus</taxon>
    </lineage>
</organism>
<accession>A0A841MZ01</accession>
<evidence type="ECO:0000313" key="3">
    <source>
        <dbReference type="Proteomes" id="UP000588604"/>
    </source>
</evidence>
<gene>
    <name evidence="2" type="ORF">FHS59_003338</name>
</gene>
<dbReference type="EMBL" id="JACIJO010000003">
    <property type="protein sequence ID" value="MBB6327695.1"/>
    <property type="molecule type" value="Genomic_DNA"/>
</dbReference>
<proteinExistence type="predicted"/>
<dbReference type="InterPro" id="IPR025411">
    <property type="entry name" value="DUF4136"/>
</dbReference>
<reference evidence="2 3" key="1">
    <citation type="submission" date="2020-08" db="EMBL/GenBank/DDBJ databases">
        <title>Genomic Encyclopedia of Type Strains, Phase IV (KMG-IV): sequencing the most valuable type-strain genomes for metagenomic binning, comparative biology and taxonomic classification.</title>
        <authorList>
            <person name="Goeker M."/>
        </authorList>
    </citation>
    <scope>NUCLEOTIDE SEQUENCE [LARGE SCALE GENOMIC DNA]</scope>
    <source>
        <strain evidence="2 3">DSM 102044</strain>
    </source>
</reference>
<protein>
    <recommendedName>
        <fullName evidence="1">DUF4136 domain-containing protein</fullName>
    </recommendedName>
</protein>
<sequence length="215" mass="24236">MNKKLYQLLIFSTLLFSAISCKPDGAEYVDELDIVYTNYDASFDFGSAGTYALPSKVIKITDQFIDGNPGDEPEYLDPVYAAAILASIKSNMDAAGFTEVSENSNPDLIILPSVSQTDQLFFYYDWWYWNWFYPGWGPGWGWWYPGYYPPQVNRVRTGTLMMQMTTLETQGDADKIPVVWTGVVNGLLEGSANSINSRVNESINQAFEQSPYLAK</sequence>
<dbReference type="Pfam" id="PF13590">
    <property type="entry name" value="DUF4136"/>
    <property type="match status" value="1"/>
</dbReference>
<evidence type="ECO:0000259" key="1">
    <source>
        <dbReference type="Pfam" id="PF13590"/>
    </source>
</evidence>
<evidence type="ECO:0000313" key="2">
    <source>
        <dbReference type="EMBL" id="MBB6327695.1"/>
    </source>
</evidence>
<keyword evidence="3" id="KW-1185">Reference proteome</keyword>
<dbReference type="Gene3D" id="3.30.160.670">
    <property type="match status" value="1"/>
</dbReference>
<comment type="caution">
    <text evidence="2">The sequence shown here is derived from an EMBL/GenBank/DDBJ whole genome shotgun (WGS) entry which is preliminary data.</text>
</comment>